<sequence length="75" mass="8726">MDNLKIELINGKKYTSTIIGKNIDYDICILKIKPFKTVKLLKFNSKDLKIGNIVILQQKSKIDFLSHFKKKSKNK</sequence>
<protein>
    <submittedName>
        <fullName evidence="1">Peptidase Do</fullName>
    </submittedName>
</protein>
<reference evidence="1" key="1">
    <citation type="submission" date="2012-11" db="EMBL/GenBank/DDBJ databases">
        <title>Dependencies among metagenomic species, viruses, plasmids and units of genetic variation.</title>
        <authorList>
            <person name="Nielsen H.B."/>
            <person name="Almeida M."/>
            <person name="Juncker A.S."/>
            <person name="Rasmussen S."/>
            <person name="Li J."/>
            <person name="Sunagawa S."/>
            <person name="Plichta D."/>
            <person name="Gautier L."/>
            <person name="Le Chatelier E."/>
            <person name="Peletier E."/>
            <person name="Bonde I."/>
            <person name="Nielsen T."/>
            <person name="Manichanh C."/>
            <person name="Arumugam M."/>
            <person name="Batto J."/>
            <person name="Santos M.B.Q.D."/>
            <person name="Blom N."/>
            <person name="Borruel N."/>
            <person name="Burgdorf K.S."/>
            <person name="Boumezbeur F."/>
            <person name="Casellas F."/>
            <person name="Dore J."/>
            <person name="Guarner F."/>
            <person name="Hansen T."/>
            <person name="Hildebrand F."/>
            <person name="Kaas R.S."/>
            <person name="Kennedy S."/>
            <person name="Kristiansen K."/>
            <person name="Kultima J.R."/>
            <person name="Leonard P."/>
            <person name="Levenez F."/>
            <person name="Lund O."/>
            <person name="Moumen B."/>
            <person name="Le Paslier D."/>
            <person name="Pons N."/>
            <person name="Pedersen O."/>
            <person name="Prifti E."/>
            <person name="Qin J."/>
            <person name="Raes J."/>
            <person name="Tap J."/>
            <person name="Tims S."/>
            <person name="Ussery D.W."/>
            <person name="Yamada T."/>
            <person name="MetaHit consortium"/>
            <person name="Renault P."/>
            <person name="Sicheritz-Ponten T."/>
            <person name="Bork P."/>
            <person name="Wang J."/>
            <person name="Brunak S."/>
            <person name="Ehrlich S.D."/>
        </authorList>
    </citation>
    <scope>NUCLEOTIDE SEQUENCE [LARGE SCALE GENOMIC DNA]</scope>
</reference>
<dbReference type="EMBL" id="CBKP010000002">
    <property type="protein sequence ID" value="CDF28241.1"/>
    <property type="molecule type" value="Genomic_DNA"/>
</dbReference>
<gene>
    <name evidence="1" type="ORF">BN522_00142</name>
</gene>
<dbReference type="Gene3D" id="2.40.10.10">
    <property type="entry name" value="Trypsin-like serine proteases"/>
    <property type="match status" value="1"/>
</dbReference>
<name>R7PU35_METSM</name>
<dbReference type="SUPFAM" id="SSF50494">
    <property type="entry name" value="Trypsin-like serine proteases"/>
    <property type="match status" value="1"/>
</dbReference>
<dbReference type="InterPro" id="IPR043504">
    <property type="entry name" value="Peptidase_S1_PA_chymotrypsin"/>
</dbReference>
<dbReference type="InterPro" id="IPR009003">
    <property type="entry name" value="Peptidase_S1_PA"/>
</dbReference>
<dbReference type="AlphaFoldDB" id="R7PU35"/>
<comment type="caution">
    <text evidence="1">The sequence shown here is derived from an EMBL/GenBank/DDBJ whole genome shotgun (WGS) entry which is preliminary data.</text>
</comment>
<dbReference type="Proteomes" id="UP000018189">
    <property type="component" value="Unassembled WGS sequence"/>
</dbReference>
<proteinExistence type="predicted"/>
<organism evidence="1">
    <name type="scientific">Methanobrevibacter smithii CAG:186</name>
    <dbReference type="NCBI Taxonomy" id="1263088"/>
    <lineage>
        <taxon>Archaea</taxon>
        <taxon>Methanobacteriati</taxon>
        <taxon>Methanobacteriota</taxon>
        <taxon>Methanomada group</taxon>
        <taxon>Methanobacteria</taxon>
        <taxon>Methanobacteriales</taxon>
        <taxon>Methanobacteriaceae</taxon>
        <taxon>Methanobrevibacter</taxon>
    </lineage>
</organism>
<evidence type="ECO:0000313" key="1">
    <source>
        <dbReference type="EMBL" id="CDF28241.1"/>
    </source>
</evidence>
<accession>R7PU35</accession>